<dbReference type="GO" id="GO:0005886">
    <property type="term" value="C:plasma membrane"/>
    <property type="evidence" value="ECO:0007669"/>
    <property type="project" value="TreeGrafter"/>
</dbReference>
<dbReference type="AlphaFoldDB" id="A0A3R8LJZ4"/>
<dbReference type="GO" id="GO:0008324">
    <property type="term" value="F:monoatomic cation transmembrane transporter activity"/>
    <property type="evidence" value="ECO:0007669"/>
    <property type="project" value="InterPro"/>
</dbReference>
<dbReference type="InterPro" id="IPR036721">
    <property type="entry name" value="RCK_C_sf"/>
</dbReference>
<accession>A0A3R8LJZ4</accession>
<protein>
    <submittedName>
        <fullName evidence="9">SLC13 family permease</fullName>
    </submittedName>
</protein>
<evidence type="ECO:0000256" key="6">
    <source>
        <dbReference type="ARBA" id="ARBA00023136"/>
    </source>
</evidence>
<feature type="domain" description="RCK C-terminal" evidence="8">
    <location>
        <begin position="206"/>
        <end position="291"/>
    </location>
</feature>
<feature type="transmembrane region" description="Helical" evidence="7">
    <location>
        <begin position="172"/>
        <end position="193"/>
    </location>
</feature>
<feature type="transmembrane region" description="Helical" evidence="7">
    <location>
        <begin position="527"/>
        <end position="548"/>
    </location>
</feature>
<dbReference type="RefSeq" id="WP_125072278.1">
    <property type="nucleotide sequence ID" value="NZ_QWZQ01000020.1"/>
</dbReference>
<keyword evidence="6 7" id="KW-0472">Membrane</keyword>
<dbReference type="InterPro" id="IPR004680">
    <property type="entry name" value="Cit_transptr-like_dom"/>
</dbReference>
<dbReference type="OrthoDB" id="9765532at2"/>
<dbReference type="Proteomes" id="UP000283633">
    <property type="component" value="Unassembled WGS sequence"/>
</dbReference>
<feature type="transmembrane region" description="Helical" evidence="7">
    <location>
        <begin position="130"/>
        <end position="152"/>
    </location>
</feature>
<dbReference type="Pfam" id="PF02080">
    <property type="entry name" value="TrkA_C"/>
    <property type="match status" value="2"/>
</dbReference>
<evidence type="ECO:0000259" key="8">
    <source>
        <dbReference type="PROSITE" id="PS51202"/>
    </source>
</evidence>
<evidence type="ECO:0000313" key="10">
    <source>
        <dbReference type="Proteomes" id="UP000283633"/>
    </source>
</evidence>
<feature type="transmembrane region" description="Helical" evidence="7">
    <location>
        <begin position="444"/>
        <end position="463"/>
    </location>
</feature>
<keyword evidence="5 7" id="KW-1133">Transmembrane helix</keyword>
<evidence type="ECO:0000256" key="3">
    <source>
        <dbReference type="ARBA" id="ARBA00022692"/>
    </source>
</evidence>
<organism evidence="9 10">
    <name type="scientific">Lactiplantibacillus garii</name>
    <dbReference type="NCBI Taxonomy" id="2306423"/>
    <lineage>
        <taxon>Bacteria</taxon>
        <taxon>Bacillati</taxon>
        <taxon>Bacillota</taxon>
        <taxon>Bacilli</taxon>
        <taxon>Lactobacillales</taxon>
        <taxon>Lactobacillaceae</taxon>
        <taxon>Lactiplantibacillus</taxon>
    </lineage>
</organism>
<gene>
    <name evidence="9" type="ORF">D1831_07330</name>
</gene>
<dbReference type="PANTHER" id="PTHR43652">
    <property type="entry name" value="BASIC AMINO ACID ANTIPORTER YFCC-RELATED"/>
    <property type="match status" value="1"/>
</dbReference>
<keyword evidence="3 7" id="KW-0812">Transmembrane</keyword>
<comment type="caution">
    <text evidence="9">The sequence shown here is derived from an EMBL/GenBank/DDBJ whole genome shotgun (WGS) entry which is preliminary data.</text>
</comment>
<sequence>MTLEIAIVLLTLLVSFVLMAMEVTTPNAVILCALAFLMFVGILSPSDALAGFANDGLATIALMYIVAYAIAKSNVITRLFNRVLGAGNHEKKSLFRLLASVSVISPFMNNTPIVSTLTPMIQRWCKQKGLAVSKFLIPLSYATILSGLLTVLGTSTNLVAQGLLSKYDLKKFGTFDLAIVGIPITIVGLVYLLTIGYRLLPTYHGSSVDDVVAAPNDYLIEMSIGPDFEHLNQTVVAAKLRNLTSSFLVAINRRGESIIPVTDGTVLRLGDRLYFTGAVDSINDLIQIKGLIPSTEKINMDDVTNEHARLLEVTIPDTSSLVNQTVKSARFRNVFGSVVVAIHRNTVNLKGQIGRIKLKGGDNLVVITTNEADEMDNLKDLHVFNVQEMQPRQHTYKDFLPIVLLVATILLSTLNVFDLFVGLAASCVILFVTKCVSVSDIVKAVDMNVLFLVASSYGLGLAMSNVGADKFIAKSLVAVAGNASPLIYMFLIYFITNFLTAILSNAAALSLMFPIVVSAAKLEDLPVMMLVMLITIAATADFSTPIGYQTNLIVYGPGHYKFTDYFKVGIPLNLICMVICVFVTYYYYMVI</sequence>
<dbReference type="PANTHER" id="PTHR43652:SF2">
    <property type="entry name" value="BASIC AMINO ACID ANTIPORTER YFCC-RELATED"/>
    <property type="match status" value="1"/>
</dbReference>
<dbReference type="GO" id="GO:0006813">
    <property type="term" value="P:potassium ion transport"/>
    <property type="evidence" value="ECO:0007669"/>
    <property type="project" value="InterPro"/>
</dbReference>
<dbReference type="Gene3D" id="3.30.70.1450">
    <property type="entry name" value="Regulator of K+ conductance, C-terminal domain"/>
    <property type="match status" value="2"/>
</dbReference>
<dbReference type="Pfam" id="PF03600">
    <property type="entry name" value="CitMHS"/>
    <property type="match status" value="1"/>
</dbReference>
<evidence type="ECO:0000256" key="5">
    <source>
        <dbReference type="ARBA" id="ARBA00022989"/>
    </source>
</evidence>
<feature type="transmembrane region" description="Helical" evidence="7">
    <location>
        <begin position="475"/>
        <end position="495"/>
    </location>
</feature>
<feature type="transmembrane region" description="Helical" evidence="7">
    <location>
        <begin position="6"/>
        <end position="21"/>
    </location>
</feature>
<dbReference type="EMBL" id="QWZQ01000020">
    <property type="protein sequence ID" value="RRK10468.1"/>
    <property type="molecule type" value="Genomic_DNA"/>
</dbReference>
<comment type="subcellular location">
    <subcellularLocation>
        <location evidence="1">Membrane</location>
        <topology evidence="1">Multi-pass membrane protein</topology>
    </subcellularLocation>
</comment>
<feature type="transmembrane region" description="Helical" evidence="7">
    <location>
        <begin position="399"/>
        <end position="432"/>
    </location>
</feature>
<dbReference type="PROSITE" id="PS51202">
    <property type="entry name" value="RCK_C"/>
    <property type="match status" value="2"/>
</dbReference>
<dbReference type="SUPFAM" id="SSF116726">
    <property type="entry name" value="TrkA C-terminal domain-like"/>
    <property type="match status" value="2"/>
</dbReference>
<keyword evidence="4" id="KW-0677">Repeat</keyword>
<dbReference type="InterPro" id="IPR051679">
    <property type="entry name" value="DASS-Related_Transporters"/>
</dbReference>
<evidence type="ECO:0000256" key="7">
    <source>
        <dbReference type="SAM" id="Phobius"/>
    </source>
</evidence>
<feature type="domain" description="RCK C-terminal" evidence="8">
    <location>
        <begin position="298"/>
        <end position="384"/>
    </location>
</feature>
<proteinExistence type="predicted"/>
<evidence type="ECO:0000256" key="1">
    <source>
        <dbReference type="ARBA" id="ARBA00004141"/>
    </source>
</evidence>
<reference evidence="9 10" key="1">
    <citation type="submission" date="2018-08" db="EMBL/GenBank/DDBJ databases">
        <title>Genome Lactobacillus garii FI11369.</title>
        <authorList>
            <person name="Diaz M."/>
            <person name="Narbad A."/>
        </authorList>
    </citation>
    <scope>NUCLEOTIDE SEQUENCE [LARGE SCALE GENOMIC DNA]</scope>
    <source>
        <strain evidence="9 10">FI11369</strain>
    </source>
</reference>
<dbReference type="InterPro" id="IPR006037">
    <property type="entry name" value="RCK_C"/>
</dbReference>
<evidence type="ECO:0000256" key="4">
    <source>
        <dbReference type="ARBA" id="ARBA00022737"/>
    </source>
</evidence>
<feature type="transmembrane region" description="Helical" evidence="7">
    <location>
        <begin position="501"/>
        <end position="520"/>
    </location>
</feature>
<feature type="transmembrane region" description="Helical" evidence="7">
    <location>
        <begin position="52"/>
        <end position="71"/>
    </location>
</feature>
<keyword evidence="10" id="KW-1185">Reference proteome</keyword>
<evidence type="ECO:0000256" key="2">
    <source>
        <dbReference type="ARBA" id="ARBA00022448"/>
    </source>
</evidence>
<feature type="transmembrane region" description="Helical" evidence="7">
    <location>
        <begin position="568"/>
        <end position="588"/>
    </location>
</feature>
<keyword evidence="2" id="KW-0813">Transport</keyword>
<evidence type="ECO:0000313" key="9">
    <source>
        <dbReference type="EMBL" id="RRK10468.1"/>
    </source>
</evidence>
<name>A0A3R8LJZ4_9LACO</name>